<evidence type="ECO:0000256" key="1">
    <source>
        <dbReference type="SAM" id="Phobius"/>
    </source>
</evidence>
<dbReference type="EMBL" id="BAABRL010000008">
    <property type="protein sequence ID" value="GAA5496435.1"/>
    <property type="molecule type" value="Genomic_DNA"/>
</dbReference>
<proteinExistence type="predicted"/>
<dbReference type="RefSeq" id="WP_346189115.1">
    <property type="nucleotide sequence ID" value="NZ_BAABRL010000008.1"/>
</dbReference>
<evidence type="ECO:0000313" key="3">
    <source>
        <dbReference type="Proteomes" id="UP001424741"/>
    </source>
</evidence>
<keyword evidence="1" id="KW-0472">Membrane</keyword>
<gene>
    <name evidence="2" type="ORF">Rhal01_02618</name>
</gene>
<accession>A0ABP9V343</accession>
<name>A0ABP9V343_9BACT</name>
<evidence type="ECO:0000313" key="2">
    <source>
        <dbReference type="EMBL" id="GAA5496435.1"/>
    </source>
</evidence>
<protein>
    <recommendedName>
        <fullName evidence="4">DUF1772 domain-containing protein</fullName>
    </recommendedName>
</protein>
<feature type="transmembrane region" description="Helical" evidence="1">
    <location>
        <begin position="125"/>
        <end position="146"/>
    </location>
</feature>
<evidence type="ECO:0008006" key="4">
    <source>
        <dbReference type="Google" id="ProtNLM"/>
    </source>
</evidence>
<feature type="transmembrane region" description="Helical" evidence="1">
    <location>
        <begin position="55"/>
        <end position="74"/>
    </location>
</feature>
<keyword evidence="1" id="KW-1133">Transmembrane helix</keyword>
<dbReference type="Proteomes" id="UP001424741">
    <property type="component" value="Unassembled WGS sequence"/>
</dbReference>
<organism evidence="2 3">
    <name type="scientific">Rubritalea halochordaticola</name>
    <dbReference type="NCBI Taxonomy" id="714537"/>
    <lineage>
        <taxon>Bacteria</taxon>
        <taxon>Pseudomonadati</taxon>
        <taxon>Verrucomicrobiota</taxon>
        <taxon>Verrucomicrobiia</taxon>
        <taxon>Verrucomicrobiales</taxon>
        <taxon>Rubritaleaceae</taxon>
        <taxon>Rubritalea</taxon>
    </lineage>
</organism>
<feature type="transmembrane region" description="Helical" evidence="1">
    <location>
        <begin position="81"/>
        <end position="100"/>
    </location>
</feature>
<comment type="caution">
    <text evidence="2">The sequence shown here is derived from an EMBL/GenBank/DDBJ whole genome shotgun (WGS) entry which is preliminary data.</text>
</comment>
<reference evidence="2 3" key="1">
    <citation type="submission" date="2024-02" db="EMBL/GenBank/DDBJ databases">
        <title>Rubritalea halochordaticola NBRC 107102.</title>
        <authorList>
            <person name="Ichikawa N."/>
            <person name="Katano-Makiyama Y."/>
            <person name="Hidaka K."/>
        </authorList>
    </citation>
    <scope>NUCLEOTIDE SEQUENCE [LARGE SCALE GENOMIC DNA]</scope>
    <source>
        <strain evidence="2 3">NBRC 107102</strain>
    </source>
</reference>
<sequence length="156" mass="17403">MKIIRYFFLILFGCSLIHVLWLLVFPNVTFSADNAFSSNYELSELHKSDFISQYRMALVPFLLAALFTFTAWIISKQPKVSLLVGSGGALISFYLVYPLLSQAEGFTMKQKAIQLLSDQSYYPHILWIVVHIAGSICAAIVAAKILTRSAFVSPAS</sequence>
<keyword evidence="3" id="KW-1185">Reference proteome</keyword>
<keyword evidence="1" id="KW-0812">Transmembrane</keyword>